<reference evidence="1 2" key="1">
    <citation type="submission" date="2024-04" db="EMBL/GenBank/DDBJ databases">
        <title>Tritrichomonas musculus Genome.</title>
        <authorList>
            <person name="Alves-Ferreira E."/>
            <person name="Grigg M."/>
            <person name="Lorenzi H."/>
            <person name="Galac M."/>
        </authorList>
    </citation>
    <scope>NUCLEOTIDE SEQUENCE [LARGE SCALE GENOMIC DNA]</scope>
    <source>
        <strain evidence="1 2">EAF2021</strain>
    </source>
</reference>
<dbReference type="EMBL" id="JAPFFF010000006">
    <property type="protein sequence ID" value="KAK8887505.1"/>
    <property type="molecule type" value="Genomic_DNA"/>
</dbReference>
<gene>
    <name evidence="1" type="ORF">M9Y10_038553</name>
</gene>
<protein>
    <submittedName>
        <fullName evidence="1">Uncharacterized protein</fullName>
    </submittedName>
</protein>
<keyword evidence="2" id="KW-1185">Reference proteome</keyword>
<comment type="caution">
    <text evidence="1">The sequence shown here is derived from an EMBL/GenBank/DDBJ whole genome shotgun (WGS) entry which is preliminary data.</text>
</comment>
<evidence type="ECO:0000313" key="1">
    <source>
        <dbReference type="EMBL" id="KAK8887505.1"/>
    </source>
</evidence>
<dbReference type="Proteomes" id="UP001470230">
    <property type="component" value="Unassembled WGS sequence"/>
</dbReference>
<evidence type="ECO:0000313" key="2">
    <source>
        <dbReference type="Proteomes" id="UP001470230"/>
    </source>
</evidence>
<accession>A0ABR2K8Q3</accession>
<proteinExistence type="predicted"/>
<organism evidence="1 2">
    <name type="scientific">Tritrichomonas musculus</name>
    <dbReference type="NCBI Taxonomy" id="1915356"/>
    <lineage>
        <taxon>Eukaryota</taxon>
        <taxon>Metamonada</taxon>
        <taxon>Parabasalia</taxon>
        <taxon>Tritrichomonadida</taxon>
        <taxon>Tritrichomonadidae</taxon>
        <taxon>Tritrichomonas</taxon>
    </lineage>
</organism>
<sequence length="432" mass="49109">MIRPLKGIENIFSNPNSQDNILLGIKFTDSKYVLQVAENFKKIFSGLRLQVTDGKYYRKKEQEIPIYKIPNWIQDCKSANLYVFNNQMVPYTESLASLSMNDKILVVSSSHALSDGGYMVSVLSRCMDDFSQEKANNEAPLYSSDAFKEEFNEAEKKFDKKIIWPMDKLTTCKYDTNDSHLAPPGTQYIENEVVIPVEKLACYNKKTKKPQSLSDVSCVGVAMSILALNKVNHDIDFTYNEPLSLTAILDVRRFSKNKSKIDWRFGNCIAQPTIKAEVTKNDTIEDVAKKIRDYINLLKPHGVFYCAGHMSELLNKPPKAIIGCHSGIGPIKFKRPIVDFDLRDCIRLTPGKGDHGEQHGTMFGVISYSKVNEFRNDLCYVSRIWPSCMTIENGKILCESFKYFITKVPISASFDSALHDLINFQRSVKKSF</sequence>
<name>A0ABR2K8Q3_9EUKA</name>